<feature type="non-terminal residue" evidence="2">
    <location>
        <position position="204"/>
    </location>
</feature>
<proteinExistence type="predicted"/>
<dbReference type="EMBL" id="LGUT01003770">
    <property type="protein sequence ID" value="KOG76912.1"/>
    <property type="molecule type" value="Genomic_DNA"/>
</dbReference>
<reference evidence="2 3" key="1">
    <citation type="submission" date="2015-07" db="EMBL/GenBank/DDBJ databases">
        <authorList>
            <person name="Ju K.-S."/>
            <person name="Doroghazi J.R."/>
            <person name="Metcalf W.W."/>
        </authorList>
    </citation>
    <scope>NUCLEOTIDE SEQUENCE [LARGE SCALE GENOMIC DNA]</scope>
    <source>
        <strain evidence="2 3">NRRL B-3589</strain>
    </source>
</reference>
<dbReference type="Proteomes" id="UP000037020">
    <property type="component" value="Unassembled WGS sequence"/>
</dbReference>
<evidence type="ECO:0000313" key="2">
    <source>
        <dbReference type="EMBL" id="KOG76912.1"/>
    </source>
</evidence>
<dbReference type="InterPro" id="IPR058502">
    <property type="entry name" value="PLL-like_beta-prop"/>
</dbReference>
<name>A0ABR5IUS2_9ACTN</name>
<dbReference type="SUPFAM" id="SSF89372">
    <property type="entry name" value="Fucose-specific lectin"/>
    <property type="match status" value="1"/>
</dbReference>
<comment type="caution">
    <text evidence="2">The sequence shown here is derived from an EMBL/GenBank/DDBJ whole genome shotgun (WGS) entry which is preliminary data.</text>
</comment>
<dbReference type="Pfam" id="PF26607">
    <property type="entry name" value="DUF8189"/>
    <property type="match status" value="1"/>
</dbReference>
<feature type="domain" description="PLL-like beta propeller" evidence="1">
    <location>
        <begin position="11"/>
        <end position="197"/>
    </location>
</feature>
<accession>A0ABR5IUS2</accession>
<gene>
    <name evidence="2" type="ORF">ADK38_39660</name>
</gene>
<evidence type="ECO:0000313" key="3">
    <source>
        <dbReference type="Proteomes" id="UP000037020"/>
    </source>
</evidence>
<protein>
    <recommendedName>
        <fullName evidence="1">PLL-like beta propeller domain-containing protein</fullName>
    </recommendedName>
</protein>
<evidence type="ECO:0000259" key="1">
    <source>
        <dbReference type="Pfam" id="PF26607"/>
    </source>
</evidence>
<organism evidence="2 3">
    <name type="scientific">Streptomyces varsoviensis</name>
    <dbReference type="NCBI Taxonomy" id="67373"/>
    <lineage>
        <taxon>Bacteria</taxon>
        <taxon>Bacillati</taxon>
        <taxon>Actinomycetota</taxon>
        <taxon>Actinomycetes</taxon>
        <taxon>Kitasatosporales</taxon>
        <taxon>Streptomycetaceae</taxon>
        <taxon>Streptomyces</taxon>
    </lineage>
</organism>
<keyword evidence="3" id="KW-1185">Reference proteome</keyword>
<sequence>MDGSLVSVPREDGRVDLFQYFADDSVPQGPRWFLWHRAQDVPGGSYGDWERVSAVPVGPKISYVSAAEDADGRLEAFFPSYGVFCHTAQATADGEDWSAPADFGLNPAPYHGGVVLFATRDGRLHAFASSVADASSMNVRSQDRPAGPWGPVRSMGKVPEANVGLGAPGGITELADGRLRVYAREWNRDRFWQTTERAPGGGWE</sequence>